<dbReference type="AlphaFoldDB" id="A0A2K9Z3G9"/>
<evidence type="ECO:0000313" key="3">
    <source>
        <dbReference type="Proteomes" id="UP000238523"/>
    </source>
</evidence>
<feature type="region of interest" description="Disordered" evidence="1">
    <location>
        <begin position="1"/>
        <end position="24"/>
    </location>
</feature>
<proteinExistence type="predicted"/>
<reference evidence="2 3" key="1">
    <citation type="submission" date="2017-11" db="EMBL/GenBank/DDBJ databases">
        <title>Complete genome of Rhizobium leguminosarum Norway, an ineffective micro-symbiont.</title>
        <authorList>
            <person name="Hoffrichter A."/>
            <person name="Liang J."/>
            <person name="Brachmann A."/>
            <person name="Marin M."/>
        </authorList>
    </citation>
    <scope>NUCLEOTIDE SEQUENCE [LARGE SCALE GENOMIC DNA]</scope>
    <source>
        <strain evidence="2 3">Norway</strain>
    </source>
</reference>
<dbReference type="EMBL" id="CP025012">
    <property type="protein sequence ID" value="AUW42797.1"/>
    <property type="molecule type" value="Genomic_DNA"/>
</dbReference>
<dbReference type="Proteomes" id="UP000238523">
    <property type="component" value="Chromosome"/>
</dbReference>
<sequence>MVVGEAVPCKPPSALPGISPTGGEITRGERLPLHQRFTELKGTFVQKAGASS</sequence>
<accession>A0A2K9Z3G9</accession>
<evidence type="ECO:0000313" key="2">
    <source>
        <dbReference type="EMBL" id="AUW42797.1"/>
    </source>
</evidence>
<gene>
    <name evidence="2" type="ORF">CUJ84_Chr002442</name>
</gene>
<evidence type="ECO:0000256" key="1">
    <source>
        <dbReference type="SAM" id="MobiDB-lite"/>
    </source>
</evidence>
<name>A0A2K9Z3G9_RHILE</name>
<protein>
    <submittedName>
        <fullName evidence="2">Uncharacterized protein</fullName>
    </submittedName>
</protein>
<organism evidence="2 3">
    <name type="scientific">Rhizobium leguminosarum</name>
    <dbReference type="NCBI Taxonomy" id="384"/>
    <lineage>
        <taxon>Bacteria</taxon>
        <taxon>Pseudomonadati</taxon>
        <taxon>Pseudomonadota</taxon>
        <taxon>Alphaproteobacteria</taxon>
        <taxon>Hyphomicrobiales</taxon>
        <taxon>Rhizobiaceae</taxon>
        <taxon>Rhizobium/Agrobacterium group</taxon>
        <taxon>Rhizobium</taxon>
    </lineage>
</organism>